<dbReference type="OrthoDB" id="609504at2759"/>
<evidence type="ECO:0000256" key="3">
    <source>
        <dbReference type="ARBA" id="ARBA00023315"/>
    </source>
</evidence>
<gene>
    <name evidence="4" type="ORF">FCM35_KLT14248</name>
</gene>
<keyword evidence="2 4" id="KW-0808">Transferase</keyword>
<accession>A0A833Q870</accession>
<reference evidence="4" key="1">
    <citation type="submission" date="2020-01" db="EMBL/GenBank/DDBJ databases">
        <title>Genome sequence of Kobresia littledalei, the first chromosome-level genome in the family Cyperaceae.</title>
        <authorList>
            <person name="Qu G."/>
        </authorList>
    </citation>
    <scope>NUCLEOTIDE SEQUENCE</scope>
    <source>
        <strain evidence="4">C.B.Clarke</strain>
        <tissue evidence="4">Leaf</tissue>
    </source>
</reference>
<dbReference type="InterPro" id="IPR050317">
    <property type="entry name" value="Plant_Fungal_Acyltransferase"/>
</dbReference>
<dbReference type="PANTHER" id="PTHR31642:SF138">
    <property type="entry name" value="PUTRESCINE HYDROXYCINNAMOYLTRANSFERASE 1"/>
    <property type="match status" value="1"/>
</dbReference>
<dbReference type="Proteomes" id="UP000623129">
    <property type="component" value="Unassembled WGS sequence"/>
</dbReference>
<keyword evidence="5" id="KW-1185">Reference proteome</keyword>
<dbReference type="PANTHER" id="PTHR31642">
    <property type="entry name" value="TRICHOTHECENE 3-O-ACETYLTRANSFERASE"/>
    <property type="match status" value="1"/>
</dbReference>
<proteinExistence type="inferred from homology"/>
<dbReference type="InterPro" id="IPR023213">
    <property type="entry name" value="CAT-like_dom_sf"/>
</dbReference>
<comment type="similarity">
    <text evidence="1">Belongs to the plant acyltransferase family.</text>
</comment>
<evidence type="ECO:0000313" key="5">
    <source>
        <dbReference type="Proteomes" id="UP000623129"/>
    </source>
</evidence>
<dbReference type="AlphaFoldDB" id="A0A833Q870"/>
<protein>
    <submittedName>
        <fullName evidence="4">Shikimate O-hydroxycinnamoyltransferase-like protein</fullName>
    </submittedName>
</protein>
<evidence type="ECO:0000256" key="1">
    <source>
        <dbReference type="ARBA" id="ARBA00009861"/>
    </source>
</evidence>
<sequence>MEPELVEIVESSLVAPSENTPKERHWLTNFDLSVPPTIYTSFIYLYRFNGDSDFFSVSNIKTALAKALVLFYPLAGRLATDKDGRLEIDCNGEGAFFVVARSKLTLDNLKGYQPSAENRKLFVPVVNSEGETPPLLLLQITFLESSDVVLGVAFNHCIVDVHSDFHFIHTLTNIARCNNSTVPPPFLDRTILRARSPPFCPLNHPEHLHVEYLKSNGHTGVYPSFISTILKLSKDQIDYLKSRPRCGSYSYTISTFQAVSAHIWKCLCLARGLAHDKESHLLFPAEIRSRISPPLPKYFVGNTGTCGLVIAKVSEVIGFIPERIGEAVVRIDDAYVRESIDYLEVADKDSLLKRFGMTAYDMCMETRFL</sequence>
<dbReference type="Pfam" id="PF02458">
    <property type="entry name" value="Transferase"/>
    <property type="match status" value="1"/>
</dbReference>
<dbReference type="Gene3D" id="3.30.559.10">
    <property type="entry name" value="Chloramphenicol acetyltransferase-like domain"/>
    <property type="match status" value="2"/>
</dbReference>
<evidence type="ECO:0000313" key="4">
    <source>
        <dbReference type="EMBL" id="KAF3320995.1"/>
    </source>
</evidence>
<keyword evidence="3" id="KW-0012">Acyltransferase</keyword>
<organism evidence="4 5">
    <name type="scientific">Carex littledalei</name>
    <dbReference type="NCBI Taxonomy" id="544730"/>
    <lineage>
        <taxon>Eukaryota</taxon>
        <taxon>Viridiplantae</taxon>
        <taxon>Streptophyta</taxon>
        <taxon>Embryophyta</taxon>
        <taxon>Tracheophyta</taxon>
        <taxon>Spermatophyta</taxon>
        <taxon>Magnoliopsida</taxon>
        <taxon>Liliopsida</taxon>
        <taxon>Poales</taxon>
        <taxon>Cyperaceae</taxon>
        <taxon>Cyperoideae</taxon>
        <taxon>Cariceae</taxon>
        <taxon>Carex</taxon>
        <taxon>Carex subgen. Euthyceras</taxon>
    </lineage>
</organism>
<evidence type="ECO:0000256" key="2">
    <source>
        <dbReference type="ARBA" id="ARBA00022679"/>
    </source>
</evidence>
<dbReference type="EMBL" id="SWLB01000027">
    <property type="protein sequence ID" value="KAF3320995.1"/>
    <property type="molecule type" value="Genomic_DNA"/>
</dbReference>
<comment type="caution">
    <text evidence="4">The sequence shown here is derived from an EMBL/GenBank/DDBJ whole genome shotgun (WGS) entry which is preliminary data.</text>
</comment>
<name>A0A833Q870_9POAL</name>
<dbReference type="GO" id="GO:0016747">
    <property type="term" value="F:acyltransferase activity, transferring groups other than amino-acyl groups"/>
    <property type="evidence" value="ECO:0007669"/>
    <property type="project" value="TreeGrafter"/>
</dbReference>